<sequence length="89" mass="10357">MRSSPRLPHAVGHLEPWPPGTAEKGFELWKMHFDMPGIKGAAGEGRLVYLIAEEERIVYPIWIYTHDEFDKRPPEREMGRLLKSAMNRQ</sequence>
<protein>
    <submittedName>
        <fullName evidence="1">Uncharacterized protein</fullName>
    </submittedName>
</protein>
<organism evidence="1">
    <name type="scientific">uncultured Rubrobacteraceae bacterium</name>
    <dbReference type="NCBI Taxonomy" id="349277"/>
    <lineage>
        <taxon>Bacteria</taxon>
        <taxon>Bacillati</taxon>
        <taxon>Actinomycetota</taxon>
        <taxon>Rubrobacteria</taxon>
        <taxon>Rubrobacterales</taxon>
        <taxon>Rubrobacteraceae</taxon>
        <taxon>environmental samples</taxon>
    </lineage>
</organism>
<name>A0A6J4NIC5_9ACTN</name>
<evidence type="ECO:0000313" key="1">
    <source>
        <dbReference type="EMBL" id="CAA9388946.1"/>
    </source>
</evidence>
<dbReference type="EMBL" id="CADCUT010000028">
    <property type="protein sequence ID" value="CAA9388946.1"/>
    <property type="molecule type" value="Genomic_DNA"/>
</dbReference>
<gene>
    <name evidence="1" type="ORF">AVDCRST_MAG03-455</name>
</gene>
<accession>A0A6J4NIC5</accession>
<dbReference type="AlphaFoldDB" id="A0A6J4NIC5"/>
<proteinExistence type="predicted"/>
<reference evidence="1" key="1">
    <citation type="submission" date="2020-02" db="EMBL/GenBank/DDBJ databases">
        <authorList>
            <person name="Meier V. D."/>
        </authorList>
    </citation>
    <scope>NUCLEOTIDE SEQUENCE</scope>
    <source>
        <strain evidence="1">AVDCRST_MAG03</strain>
    </source>
</reference>